<sequence length="294" mass="30815">MDVVVAGTGSMGAPIALNLLNQGFTVGVWNRNPARLQPLLDAGAARAMDPRDGCGAPVVLSVLSDDNAVREVFLAESTLSSMGVARSVHVNLATISPVLAREAADAHAARQVGYVAAPMFGGVPVAEAGKLNLVTAGRTEDLERVSPFLDAISAGLWPVGEDAFQANVVKVAGQVLIAAAIQSLSEAASLVERAGGDGRRAMEIYTCTIMSGPVHAMYGAMIAESRFEPARFTPALGRKDVDLARRLARTNGLQLPVADLLSDLLGEVLESGLREKDWSVLAEAQRHRKLSGQA</sequence>
<organism evidence="7 8">
    <name type="scientific">Corynebacterium timonense</name>
    <dbReference type="NCBI Taxonomy" id="441500"/>
    <lineage>
        <taxon>Bacteria</taxon>
        <taxon>Bacillati</taxon>
        <taxon>Actinomycetota</taxon>
        <taxon>Actinomycetes</taxon>
        <taxon>Mycobacteriales</taxon>
        <taxon>Corynebacteriaceae</taxon>
        <taxon>Corynebacterium</taxon>
    </lineage>
</organism>
<keyword evidence="3" id="KW-0520">NAD</keyword>
<evidence type="ECO:0000259" key="5">
    <source>
        <dbReference type="Pfam" id="PF03446"/>
    </source>
</evidence>
<dbReference type="RefSeq" id="WP_019193447.1">
    <property type="nucleotide sequence ID" value="NZ_LT629765.1"/>
</dbReference>
<evidence type="ECO:0000256" key="2">
    <source>
        <dbReference type="ARBA" id="ARBA00023002"/>
    </source>
</evidence>
<dbReference type="InterPro" id="IPR051265">
    <property type="entry name" value="HIBADH-related_NP60_sf"/>
</dbReference>
<feature type="domain" description="3-hydroxyisobutyrate dehydrogenase-like NAD-binding" evidence="6">
    <location>
        <begin position="166"/>
        <end position="281"/>
    </location>
</feature>
<dbReference type="Gene3D" id="1.10.1040.10">
    <property type="entry name" value="N-(1-d-carboxylethyl)-l-norvaline Dehydrogenase, domain 2"/>
    <property type="match status" value="1"/>
</dbReference>
<dbReference type="eggNOG" id="COG2084">
    <property type="taxonomic scope" value="Bacteria"/>
</dbReference>
<protein>
    <submittedName>
        <fullName evidence="7">3-hydroxyisobutyrate dehydrogenase</fullName>
    </submittedName>
</protein>
<evidence type="ECO:0000259" key="6">
    <source>
        <dbReference type="Pfam" id="PF14833"/>
    </source>
</evidence>
<gene>
    <name evidence="7" type="ORF">SAMN04488539_0182</name>
</gene>
<keyword evidence="2" id="KW-0560">Oxidoreductase</keyword>
<comment type="similarity">
    <text evidence="1">Belongs to the HIBADH-related family.</text>
</comment>
<dbReference type="Proteomes" id="UP000182237">
    <property type="component" value="Chromosome I"/>
</dbReference>
<dbReference type="InterPro" id="IPR013328">
    <property type="entry name" value="6PGD_dom2"/>
</dbReference>
<dbReference type="InterPro" id="IPR006115">
    <property type="entry name" value="6PGDH_NADP-bd"/>
</dbReference>
<dbReference type="GO" id="GO:0051287">
    <property type="term" value="F:NAD binding"/>
    <property type="evidence" value="ECO:0007669"/>
    <property type="project" value="InterPro"/>
</dbReference>
<dbReference type="GO" id="GO:0050661">
    <property type="term" value="F:NADP binding"/>
    <property type="evidence" value="ECO:0007669"/>
    <property type="project" value="InterPro"/>
</dbReference>
<dbReference type="EMBL" id="LT629765">
    <property type="protein sequence ID" value="SDR72921.1"/>
    <property type="molecule type" value="Genomic_DNA"/>
</dbReference>
<proteinExistence type="inferred from homology"/>
<dbReference type="Pfam" id="PF03446">
    <property type="entry name" value="NAD_binding_2"/>
    <property type="match status" value="1"/>
</dbReference>
<dbReference type="PANTHER" id="PTHR43580">
    <property type="entry name" value="OXIDOREDUCTASE GLYR1-RELATED"/>
    <property type="match status" value="1"/>
</dbReference>
<accession>A0A1H1LEB5</accession>
<dbReference type="Gene3D" id="3.40.50.720">
    <property type="entry name" value="NAD(P)-binding Rossmann-like Domain"/>
    <property type="match status" value="1"/>
</dbReference>
<keyword evidence="8" id="KW-1185">Reference proteome</keyword>
<name>A0A1H1LEB5_9CORY</name>
<dbReference type="InterPro" id="IPR036291">
    <property type="entry name" value="NAD(P)-bd_dom_sf"/>
</dbReference>
<evidence type="ECO:0000256" key="3">
    <source>
        <dbReference type="ARBA" id="ARBA00023027"/>
    </source>
</evidence>
<dbReference type="InterPro" id="IPR029154">
    <property type="entry name" value="HIBADH-like_NADP-bd"/>
</dbReference>
<dbReference type="SUPFAM" id="SSF51735">
    <property type="entry name" value="NAD(P)-binding Rossmann-fold domains"/>
    <property type="match status" value="1"/>
</dbReference>
<dbReference type="PIRSF" id="PIRSF000103">
    <property type="entry name" value="HIBADH"/>
    <property type="match status" value="1"/>
</dbReference>
<dbReference type="InterPro" id="IPR015815">
    <property type="entry name" value="HIBADH-related"/>
</dbReference>
<feature type="domain" description="6-phosphogluconate dehydrogenase NADP-binding" evidence="5">
    <location>
        <begin position="3"/>
        <end position="155"/>
    </location>
</feature>
<dbReference type="STRING" id="1203190.GCA_000312345_00588"/>
<dbReference type="GO" id="GO:0016491">
    <property type="term" value="F:oxidoreductase activity"/>
    <property type="evidence" value="ECO:0007669"/>
    <property type="project" value="UniProtKB-KW"/>
</dbReference>
<dbReference type="Pfam" id="PF14833">
    <property type="entry name" value="NAD_binding_11"/>
    <property type="match status" value="1"/>
</dbReference>
<dbReference type="InterPro" id="IPR008927">
    <property type="entry name" value="6-PGluconate_DH-like_C_sf"/>
</dbReference>
<dbReference type="OrthoDB" id="3185659at2"/>
<evidence type="ECO:0000313" key="8">
    <source>
        <dbReference type="Proteomes" id="UP000182237"/>
    </source>
</evidence>
<dbReference type="SUPFAM" id="SSF48179">
    <property type="entry name" value="6-phosphogluconate dehydrogenase C-terminal domain-like"/>
    <property type="match status" value="1"/>
</dbReference>
<dbReference type="AlphaFoldDB" id="A0A1H1LEB5"/>
<feature type="active site" evidence="4">
    <location>
        <position position="170"/>
    </location>
</feature>
<dbReference type="PANTHER" id="PTHR43580:SF2">
    <property type="entry name" value="CYTOKINE-LIKE NUCLEAR FACTOR N-PAC"/>
    <property type="match status" value="1"/>
</dbReference>
<evidence type="ECO:0000256" key="1">
    <source>
        <dbReference type="ARBA" id="ARBA00009080"/>
    </source>
</evidence>
<evidence type="ECO:0000256" key="4">
    <source>
        <dbReference type="PIRSR" id="PIRSR000103-1"/>
    </source>
</evidence>
<reference evidence="7 8" key="1">
    <citation type="submission" date="2016-10" db="EMBL/GenBank/DDBJ databases">
        <authorList>
            <person name="de Groot N.N."/>
        </authorList>
    </citation>
    <scope>NUCLEOTIDE SEQUENCE [LARGE SCALE GENOMIC DNA]</scope>
    <source>
        <strain evidence="7 8">DSM 45434</strain>
    </source>
</reference>
<evidence type="ECO:0000313" key="7">
    <source>
        <dbReference type="EMBL" id="SDR72921.1"/>
    </source>
</evidence>